<keyword evidence="5" id="KW-0812">Transmembrane</keyword>
<evidence type="ECO:0000256" key="2">
    <source>
        <dbReference type="ARBA" id="ARBA00022525"/>
    </source>
</evidence>
<feature type="transmembrane region" description="Helical" evidence="5">
    <location>
        <begin position="473"/>
        <end position="492"/>
    </location>
</feature>
<dbReference type="RefSeq" id="WP_112148116.1">
    <property type="nucleotide sequence ID" value="NZ_PRLE01000002.1"/>
</dbReference>
<keyword evidence="5" id="KW-1133">Transmembrane helix</keyword>
<sequence>MKRVKRVLALLAAFALVLAMAVPAFADGANQYTISVPAGSSHTYKVYQIFTGDYSKEGTTNKLSNVKWGQNSKNRDEGVDAGGKVSENVLNRLAAVVSGSDAEKLAVIEEYADLNSKEVATVTHSNSAKVAPGYYLFKDTTATAENEVYITEVVGDVIIKAKNSNVPGFEKKLKDKNDTTDNDFGDWQDVADHDIGDAIPFKLEGTVPADYTEYTSYYFAFHDEEEAGLTFNSNSVKVYVDDTEIKTGFEVKTSNFAQGEDCTFEVIFNDLKQISEVHAGSVIRVEYTSTLNPNAVIGGNGNLNKAQLEYSNNPRDTSSKDKTVWDNVVVFTYQVVVNKYANSVGENNKLKGAEFTLTKKLKDGTTKDITVAKSQDGVRFTFKGLDDGEYTLTEIVTPEGYNTIDPITFTVTATHGTEWDGKGVRGDLITAFTGNAASGEITFTPDKGTGALTTNVINKSGTTLPSTGGMGTTVFYVVGGGLMAVAVVLLVTKKRMENKR</sequence>
<keyword evidence="2" id="KW-0964">Secreted</keyword>
<comment type="caution">
    <text evidence="9">The sequence shown here is derived from an EMBL/GenBank/DDBJ whole genome shotgun (WGS) entry which is preliminary data.</text>
</comment>
<feature type="chain" id="PRO_5016253933" evidence="6">
    <location>
        <begin position="27"/>
        <end position="500"/>
    </location>
</feature>
<evidence type="ECO:0000256" key="3">
    <source>
        <dbReference type="ARBA" id="ARBA00022729"/>
    </source>
</evidence>
<evidence type="ECO:0000256" key="4">
    <source>
        <dbReference type="ARBA" id="ARBA00023088"/>
    </source>
</evidence>
<dbReference type="InterPro" id="IPR026466">
    <property type="entry name" value="Fim_isopep_form_D2_dom"/>
</dbReference>
<evidence type="ECO:0000256" key="6">
    <source>
        <dbReference type="SAM" id="SignalP"/>
    </source>
</evidence>
<protein>
    <submittedName>
        <fullName evidence="9">Sortase</fullName>
    </submittedName>
</protein>
<feature type="domain" description="Gram-positive cocci surface proteins LPxTG" evidence="7">
    <location>
        <begin position="458"/>
        <end position="498"/>
    </location>
</feature>
<dbReference type="Pfam" id="PF17802">
    <property type="entry name" value="SpaA"/>
    <property type="match status" value="1"/>
</dbReference>
<dbReference type="EMBL" id="PRLE01000002">
    <property type="protein sequence ID" value="RAW60143.1"/>
    <property type="molecule type" value="Genomic_DNA"/>
</dbReference>
<keyword evidence="3 6" id="KW-0732">Signal</keyword>
<dbReference type="InterPro" id="IPR041033">
    <property type="entry name" value="SpaA_PFL_dom_1"/>
</dbReference>
<dbReference type="Gene3D" id="2.60.40.740">
    <property type="match status" value="1"/>
</dbReference>
<dbReference type="Pfam" id="PF00746">
    <property type="entry name" value="Gram_pos_anchor"/>
    <property type="match status" value="1"/>
</dbReference>
<organism evidence="9 10">
    <name type="scientific">Faecalibacterium prausnitzii</name>
    <dbReference type="NCBI Taxonomy" id="853"/>
    <lineage>
        <taxon>Bacteria</taxon>
        <taxon>Bacillati</taxon>
        <taxon>Bacillota</taxon>
        <taxon>Clostridia</taxon>
        <taxon>Eubacteriales</taxon>
        <taxon>Oscillospiraceae</taxon>
        <taxon>Faecalibacterium</taxon>
    </lineage>
</organism>
<dbReference type="Proteomes" id="UP000250583">
    <property type="component" value="Unassembled WGS sequence"/>
</dbReference>
<evidence type="ECO:0000259" key="8">
    <source>
        <dbReference type="Pfam" id="PF17802"/>
    </source>
</evidence>
<feature type="domain" description="SpaA-like prealbumin fold" evidence="8">
    <location>
        <begin position="346"/>
        <end position="415"/>
    </location>
</feature>
<evidence type="ECO:0000259" key="7">
    <source>
        <dbReference type="Pfam" id="PF00746"/>
    </source>
</evidence>
<dbReference type="OrthoDB" id="2199792at2"/>
<keyword evidence="5" id="KW-0472">Membrane</keyword>
<evidence type="ECO:0000256" key="1">
    <source>
        <dbReference type="ARBA" id="ARBA00022512"/>
    </source>
</evidence>
<reference evidence="9 10" key="1">
    <citation type="submission" date="2018-02" db="EMBL/GenBank/DDBJ databases">
        <title>Complete genome sequencing of Faecalibacterium prausnitzii strains isolated from the human gut.</title>
        <authorList>
            <person name="Fitzgerald B.C."/>
            <person name="Shkoporov A.N."/>
            <person name="Ross P.R."/>
            <person name="Hill C."/>
        </authorList>
    </citation>
    <scope>NUCLEOTIDE SEQUENCE [LARGE SCALE GENOMIC DNA]</scope>
    <source>
        <strain evidence="9 10">APC923/61-1</strain>
    </source>
</reference>
<dbReference type="NCBIfam" id="TIGR04226">
    <property type="entry name" value="RrgB_K2N_iso_D2"/>
    <property type="match status" value="1"/>
</dbReference>
<dbReference type="Gene3D" id="2.60.40.10">
    <property type="entry name" value="Immunoglobulins"/>
    <property type="match status" value="1"/>
</dbReference>
<evidence type="ECO:0000313" key="10">
    <source>
        <dbReference type="Proteomes" id="UP000250583"/>
    </source>
</evidence>
<keyword evidence="1" id="KW-0134">Cell wall</keyword>
<gene>
    <name evidence="9" type="ORF">C4N22_04325</name>
</gene>
<accession>A0A329UGG7</accession>
<evidence type="ECO:0000313" key="9">
    <source>
        <dbReference type="EMBL" id="RAW60143.1"/>
    </source>
</evidence>
<dbReference type="InterPro" id="IPR013783">
    <property type="entry name" value="Ig-like_fold"/>
</dbReference>
<feature type="signal peptide" evidence="6">
    <location>
        <begin position="1"/>
        <end position="26"/>
    </location>
</feature>
<dbReference type="InterPro" id="IPR019931">
    <property type="entry name" value="LPXTG_anchor"/>
</dbReference>
<evidence type="ECO:0000256" key="5">
    <source>
        <dbReference type="SAM" id="Phobius"/>
    </source>
</evidence>
<dbReference type="NCBIfam" id="TIGR01167">
    <property type="entry name" value="LPXTG_anchor"/>
    <property type="match status" value="1"/>
</dbReference>
<proteinExistence type="predicted"/>
<name>A0A329UGG7_9FIRM</name>
<keyword evidence="4" id="KW-0572">Peptidoglycan-anchor</keyword>
<dbReference type="AlphaFoldDB" id="A0A329UGG7"/>